<proteinExistence type="predicted"/>
<gene>
    <name evidence="2" type="ORF">XAT740_LOCUS7084</name>
</gene>
<evidence type="ECO:0000313" key="2">
    <source>
        <dbReference type="EMBL" id="CAF0882655.1"/>
    </source>
</evidence>
<feature type="transmembrane region" description="Helical" evidence="1">
    <location>
        <begin position="6"/>
        <end position="27"/>
    </location>
</feature>
<feature type="transmembrane region" description="Helical" evidence="1">
    <location>
        <begin position="81"/>
        <end position="104"/>
    </location>
</feature>
<sequence>MDSLLHYIFPTFLIIFFSISLLMRVIYHKYKRNHRMEWRNYRKMSAQLLPISFLYLVLSFPPMILYAAYAFGLSADIGYEYFQNSLFFFYWVILFTPFMSILSLPDLKNKFHKFFFFWKNINQIYPEILTMTRLRRGQTTIIAQPPPPPPPVRQMPTIVN</sequence>
<evidence type="ECO:0000313" key="3">
    <source>
        <dbReference type="Proteomes" id="UP000663828"/>
    </source>
</evidence>
<organism evidence="2 3">
    <name type="scientific">Adineta ricciae</name>
    <name type="common">Rotifer</name>
    <dbReference type="NCBI Taxonomy" id="249248"/>
    <lineage>
        <taxon>Eukaryota</taxon>
        <taxon>Metazoa</taxon>
        <taxon>Spiralia</taxon>
        <taxon>Gnathifera</taxon>
        <taxon>Rotifera</taxon>
        <taxon>Eurotatoria</taxon>
        <taxon>Bdelloidea</taxon>
        <taxon>Adinetida</taxon>
        <taxon>Adinetidae</taxon>
        <taxon>Adineta</taxon>
    </lineage>
</organism>
<accession>A0A813YDL5</accession>
<dbReference type="SUPFAM" id="SSF81321">
    <property type="entry name" value="Family A G protein-coupled receptor-like"/>
    <property type="match status" value="1"/>
</dbReference>
<dbReference type="AlphaFoldDB" id="A0A813YDL5"/>
<protein>
    <submittedName>
        <fullName evidence="2">Uncharacterized protein</fullName>
    </submittedName>
</protein>
<dbReference type="Gene3D" id="1.20.1070.10">
    <property type="entry name" value="Rhodopsin 7-helix transmembrane proteins"/>
    <property type="match status" value="1"/>
</dbReference>
<name>A0A813YDL5_ADIRI</name>
<evidence type="ECO:0000256" key="1">
    <source>
        <dbReference type="SAM" id="Phobius"/>
    </source>
</evidence>
<keyword evidence="1" id="KW-0812">Transmembrane</keyword>
<comment type="caution">
    <text evidence="2">The sequence shown here is derived from an EMBL/GenBank/DDBJ whole genome shotgun (WGS) entry which is preliminary data.</text>
</comment>
<feature type="transmembrane region" description="Helical" evidence="1">
    <location>
        <begin position="48"/>
        <end position="69"/>
    </location>
</feature>
<reference evidence="2" key="1">
    <citation type="submission" date="2021-02" db="EMBL/GenBank/DDBJ databases">
        <authorList>
            <person name="Nowell W R."/>
        </authorList>
    </citation>
    <scope>NUCLEOTIDE SEQUENCE</scope>
</reference>
<dbReference type="Proteomes" id="UP000663828">
    <property type="component" value="Unassembled WGS sequence"/>
</dbReference>
<keyword evidence="3" id="KW-1185">Reference proteome</keyword>
<keyword evidence="1" id="KW-1133">Transmembrane helix</keyword>
<keyword evidence="1" id="KW-0472">Membrane</keyword>
<dbReference type="EMBL" id="CAJNOR010000333">
    <property type="protein sequence ID" value="CAF0882655.1"/>
    <property type="molecule type" value="Genomic_DNA"/>
</dbReference>